<dbReference type="EMBL" id="JAUJYN010000002">
    <property type="protein sequence ID" value="KAK1279044.1"/>
    <property type="molecule type" value="Genomic_DNA"/>
</dbReference>
<evidence type="ECO:0000256" key="9">
    <source>
        <dbReference type="SAM" id="SignalP"/>
    </source>
</evidence>
<dbReference type="Gene3D" id="2.160.20.10">
    <property type="entry name" value="Single-stranded right-handed beta-helix, Pectin lyase-like"/>
    <property type="match status" value="1"/>
</dbReference>
<dbReference type="InterPro" id="IPR000070">
    <property type="entry name" value="Pectinesterase_cat"/>
</dbReference>
<evidence type="ECO:0000313" key="12">
    <source>
        <dbReference type="EMBL" id="KAK1279044.1"/>
    </source>
</evidence>
<dbReference type="InterPro" id="IPR011050">
    <property type="entry name" value="Pectin_lyase_fold/virulence"/>
</dbReference>
<comment type="caution">
    <text evidence="12">The sequence shown here is derived from an EMBL/GenBank/DDBJ whole genome shotgun (WGS) entry which is preliminary data.</text>
</comment>
<evidence type="ECO:0000313" key="13">
    <source>
        <dbReference type="Proteomes" id="UP001179952"/>
    </source>
</evidence>
<name>A0AAV9BRB4_ACOGR</name>
<sequence length="339" mass="37412">MLLLPLQLLLIFLSVVSHGASVDGANASIAVTYVVDLNGSGQYKTIQEAINAVPDNNDKWYQILVKRGLYREKVKIPPAKPFILLEGEGSQSTIIEWSDYATNGLFELGESHAIPNFNTETSATFTVQADNFVAKYITFKNGYNLGGQKQPMTQAVAAVVNGDMASFYNCGFVGVQDTLFDGNGRHYYRDCYIEGAMDFIFGFAKTVFERCHLHSTAGDWGGGYLTAQGRGSDSDTGGYVFKYCIVTGTGPTYLGRAWGSHARVVFYKSQFNVSIAPVGWDAWNEKDTVNTLFFTEQDCFGQGSDKSHRVSWERTLSGIDVSLFAGDFNEGRLWIIQQP</sequence>
<reference evidence="12" key="2">
    <citation type="submission" date="2023-06" db="EMBL/GenBank/DDBJ databases">
        <authorList>
            <person name="Ma L."/>
            <person name="Liu K.-W."/>
            <person name="Li Z."/>
            <person name="Hsiao Y.-Y."/>
            <person name="Qi Y."/>
            <person name="Fu T."/>
            <person name="Tang G."/>
            <person name="Zhang D."/>
            <person name="Sun W.-H."/>
            <person name="Liu D.-K."/>
            <person name="Li Y."/>
            <person name="Chen G.-Z."/>
            <person name="Liu X.-D."/>
            <person name="Liao X.-Y."/>
            <person name="Jiang Y.-T."/>
            <person name="Yu X."/>
            <person name="Hao Y."/>
            <person name="Huang J."/>
            <person name="Zhao X.-W."/>
            <person name="Ke S."/>
            <person name="Chen Y.-Y."/>
            <person name="Wu W.-L."/>
            <person name="Hsu J.-L."/>
            <person name="Lin Y.-F."/>
            <person name="Huang M.-D."/>
            <person name="Li C.-Y."/>
            <person name="Huang L."/>
            <person name="Wang Z.-W."/>
            <person name="Zhao X."/>
            <person name="Zhong W.-Y."/>
            <person name="Peng D.-H."/>
            <person name="Ahmad S."/>
            <person name="Lan S."/>
            <person name="Zhang J.-S."/>
            <person name="Tsai W.-C."/>
            <person name="Van De Peer Y."/>
            <person name="Liu Z.-J."/>
        </authorList>
    </citation>
    <scope>NUCLEOTIDE SEQUENCE</scope>
    <source>
        <strain evidence="12">SCP</strain>
        <tissue evidence="12">Leaves</tissue>
    </source>
</reference>
<comment type="pathway">
    <text evidence="1">Glycan metabolism; pectin degradation; 2-dehydro-3-deoxy-D-gluconate from pectin: step 1/5.</text>
</comment>
<dbReference type="Proteomes" id="UP001179952">
    <property type="component" value="Unassembled WGS sequence"/>
</dbReference>
<reference evidence="12" key="1">
    <citation type="journal article" date="2023" name="Nat. Commun.">
        <title>Diploid and tetraploid genomes of Acorus and the evolution of monocots.</title>
        <authorList>
            <person name="Ma L."/>
            <person name="Liu K.W."/>
            <person name="Li Z."/>
            <person name="Hsiao Y.Y."/>
            <person name="Qi Y."/>
            <person name="Fu T."/>
            <person name="Tang G.D."/>
            <person name="Zhang D."/>
            <person name="Sun W.H."/>
            <person name="Liu D.K."/>
            <person name="Li Y."/>
            <person name="Chen G.Z."/>
            <person name="Liu X.D."/>
            <person name="Liao X.Y."/>
            <person name="Jiang Y.T."/>
            <person name="Yu X."/>
            <person name="Hao Y."/>
            <person name="Huang J."/>
            <person name="Zhao X.W."/>
            <person name="Ke S."/>
            <person name="Chen Y.Y."/>
            <person name="Wu W.L."/>
            <person name="Hsu J.L."/>
            <person name="Lin Y.F."/>
            <person name="Huang M.D."/>
            <person name="Li C.Y."/>
            <person name="Huang L."/>
            <person name="Wang Z.W."/>
            <person name="Zhao X."/>
            <person name="Zhong W.Y."/>
            <person name="Peng D.H."/>
            <person name="Ahmad S."/>
            <person name="Lan S."/>
            <person name="Zhang J.S."/>
            <person name="Tsai W.C."/>
            <person name="Van de Peer Y."/>
            <person name="Liu Z.J."/>
        </authorList>
    </citation>
    <scope>NUCLEOTIDE SEQUENCE</scope>
    <source>
        <strain evidence="12">SCP</strain>
    </source>
</reference>
<dbReference type="AlphaFoldDB" id="A0AAV9BRB4"/>
<dbReference type="GO" id="GO:0030599">
    <property type="term" value="F:pectinesterase activity"/>
    <property type="evidence" value="ECO:0007669"/>
    <property type="project" value="UniProtKB-EC"/>
</dbReference>
<evidence type="ECO:0000256" key="1">
    <source>
        <dbReference type="ARBA" id="ARBA00005184"/>
    </source>
</evidence>
<comment type="function">
    <text evidence="8">Acts in the modification of cell walls via demethylesterification of cell wall pectin.</text>
</comment>
<evidence type="ECO:0000259" key="10">
    <source>
        <dbReference type="Pfam" id="PF01095"/>
    </source>
</evidence>
<keyword evidence="5" id="KW-0063">Aspartyl esterase</keyword>
<dbReference type="EC" id="3.1.1.11" evidence="3"/>
<comment type="catalytic activity">
    <reaction evidence="7">
        <text>[(1-&gt;4)-alpha-D-galacturonosyl methyl ester](n) + n H2O = [(1-&gt;4)-alpha-D-galacturonosyl](n) + n methanol + n H(+)</text>
        <dbReference type="Rhea" id="RHEA:22380"/>
        <dbReference type="Rhea" id="RHEA-COMP:14570"/>
        <dbReference type="Rhea" id="RHEA-COMP:14573"/>
        <dbReference type="ChEBI" id="CHEBI:15377"/>
        <dbReference type="ChEBI" id="CHEBI:15378"/>
        <dbReference type="ChEBI" id="CHEBI:17790"/>
        <dbReference type="ChEBI" id="CHEBI:140522"/>
        <dbReference type="ChEBI" id="CHEBI:140523"/>
        <dbReference type="EC" id="3.1.1.11"/>
    </reaction>
</comment>
<evidence type="ECO:0000256" key="7">
    <source>
        <dbReference type="ARBA" id="ARBA00047928"/>
    </source>
</evidence>
<comment type="similarity">
    <text evidence="2">Belongs to the pectinesterase family.</text>
</comment>
<proteinExistence type="inferred from homology"/>
<feature type="signal peptide" evidence="9">
    <location>
        <begin position="1"/>
        <end position="19"/>
    </location>
</feature>
<evidence type="ECO:0000313" key="11">
    <source>
        <dbReference type="EMBL" id="KAK1277061.1"/>
    </source>
</evidence>
<gene>
    <name evidence="11" type="ORF">QJS04_geneDACA007033</name>
    <name evidence="12" type="ORF">QJS04_geneDACA015905</name>
</gene>
<evidence type="ECO:0000256" key="8">
    <source>
        <dbReference type="ARBA" id="ARBA00057335"/>
    </source>
</evidence>
<evidence type="ECO:0000256" key="4">
    <source>
        <dbReference type="ARBA" id="ARBA00022801"/>
    </source>
</evidence>
<keyword evidence="9" id="KW-0732">Signal</keyword>
<accession>A0AAV9BRB4</accession>
<feature type="chain" id="PRO_5044716687" description="pectinesterase" evidence="9">
    <location>
        <begin position="20"/>
        <end position="339"/>
    </location>
</feature>
<keyword evidence="4" id="KW-0378">Hydrolase</keyword>
<dbReference type="EMBL" id="JAUJYN010000002">
    <property type="protein sequence ID" value="KAK1277061.1"/>
    <property type="molecule type" value="Genomic_DNA"/>
</dbReference>
<dbReference type="GO" id="GO:0042545">
    <property type="term" value="P:cell wall modification"/>
    <property type="evidence" value="ECO:0007669"/>
    <property type="project" value="InterPro"/>
</dbReference>
<evidence type="ECO:0000256" key="6">
    <source>
        <dbReference type="ARBA" id="ARBA00023180"/>
    </source>
</evidence>
<dbReference type="PANTHER" id="PTHR31321:SF134">
    <property type="entry name" value="PECTINESTERASE"/>
    <property type="match status" value="1"/>
</dbReference>
<dbReference type="GO" id="GO:0045490">
    <property type="term" value="P:pectin catabolic process"/>
    <property type="evidence" value="ECO:0007669"/>
    <property type="project" value="TreeGrafter"/>
</dbReference>
<evidence type="ECO:0000256" key="5">
    <source>
        <dbReference type="ARBA" id="ARBA00023085"/>
    </source>
</evidence>
<evidence type="ECO:0000256" key="3">
    <source>
        <dbReference type="ARBA" id="ARBA00013229"/>
    </source>
</evidence>
<dbReference type="PANTHER" id="PTHR31321">
    <property type="entry name" value="ACYL-COA THIOESTER HYDROLASE YBHC-RELATED"/>
    <property type="match status" value="1"/>
</dbReference>
<dbReference type="SUPFAM" id="SSF51126">
    <property type="entry name" value="Pectin lyase-like"/>
    <property type="match status" value="1"/>
</dbReference>
<dbReference type="InterPro" id="IPR012334">
    <property type="entry name" value="Pectin_lyas_fold"/>
</dbReference>
<dbReference type="Pfam" id="PF01095">
    <property type="entry name" value="Pectinesterase"/>
    <property type="match status" value="1"/>
</dbReference>
<evidence type="ECO:0000256" key="2">
    <source>
        <dbReference type="ARBA" id="ARBA00008891"/>
    </source>
</evidence>
<dbReference type="FunFam" id="2.160.20.10:FF:000013">
    <property type="entry name" value="Pectinesterase"/>
    <property type="match status" value="1"/>
</dbReference>
<organism evidence="12 13">
    <name type="scientific">Acorus gramineus</name>
    <name type="common">Dwarf sweet flag</name>
    <dbReference type="NCBI Taxonomy" id="55184"/>
    <lineage>
        <taxon>Eukaryota</taxon>
        <taxon>Viridiplantae</taxon>
        <taxon>Streptophyta</taxon>
        <taxon>Embryophyta</taxon>
        <taxon>Tracheophyta</taxon>
        <taxon>Spermatophyta</taxon>
        <taxon>Magnoliopsida</taxon>
        <taxon>Liliopsida</taxon>
        <taxon>Acoraceae</taxon>
        <taxon>Acorus</taxon>
    </lineage>
</organism>
<keyword evidence="6" id="KW-0325">Glycoprotein</keyword>
<keyword evidence="13" id="KW-1185">Reference proteome</keyword>
<feature type="domain" description="Pectinesterase catalytic" evidence="10">
    <location>
        <begin position="34"/>
        <end position="314"/>
    </location>
</feature>
<protein>
    <recommendedName>
        <fullName evidence="3">pectinesterase</fullName>
        <ecNumber evidence="3">3.1.1.11</ecNumber>
    </recommendedName>
</protein>